<organism evidence="2 3">
    <name type="scientific">Cinchona calisaya</name>
    <dbReference type="NCBI Taxonomy" id="153742"/>
    <lineage>
        <taxon>Eukaryota</taxon>
        <taxon>Viridiplantae</taxon>
        <taxon>Streptophyta</taxon>
        <taxon>Embryophyta</taxon>
        <taxon>Tracheophyta</taxon>
        <taxon>Spermatophyta</taxon>
        <taxon>Magnoliopsida</taxon>
        <taxon>eudicotyledons</taxon>
        <taxon>Gunneridae</taxon>
        <taxon>Pentapetalae</taxon>
        <taxon>asterids</taxon>
        <taxon>lamiids</taxon>
        <taxon>Gentianales</taxon>
        <taxon>Rubiaceae</taxon>
        <taxon>Cinchonoideae</taxon>
        <taxon>Cinchoneae</taxon>
        <taxon>Cinchona</taxon>
    </lineage>
</organism>
<accession>A0ABD3AAV4</accession>
<reference evidence="2 3" key="1">
    <citation type="submission" date="2024-11" db="EMBL/GenBank/DDBJ databases">
        <title>A near-complete genome assembly of Cinchona calisaya.</title>
        <authorList>
            <person name="Lian D.C."/>
            <person name="Zhao X.W."/>
            <person name="Wei L."/>
        </authorList>
    </citation>
    <scope>NUCLEOTIDE SEQUENCE [LARGE SCALE GENOMIC DNA]</scope>
    <source>
        <tissue evidence="2">Nenye</tissue>
    </source>
</reference>
<dbReference type="CDD" id="cd01647">
    <property type="entry name" value="RT_LTR"/>
    <property type="match status" value="1"/>
</dbReference>
<dbReference type="Gene3D" id="3.30.70.270">
    <property type="match status" value="1"/>
</dbReference>
<sequence>MGKPNSSRSKERGIIVVLNKKNELIPSRLVTGWRMCVDYRRLNEATTKYHFPLPFIDQMLEHLSRYAFYCFLDSYLGYFQIAITFEDQGKITFTCPHRTFAYHHMPFGLCNAPTTF</sequence>
<gene>
    <name evidence="2" type="ORF">ACH5RR_012697</name>
</gene>
<protein>
    <recommendedName>
        <fullName evidence="1">Reverse transcriptase domain-containing protein</fullName>
    </recommendedName>
</protein>
<dbReference type="AlphaFoldDB" id="A0ABD3AAV4"/>
<dbReference type="InterPro" id="IPR053134">
    <property type="entry name" value="RNA-dir_DNA_polymerase"/>
</dbReference>
<evidence type="ECO:0000313" key="3">
    <source>
        <dbReference type="Proteomes" id="UP001630127"/>
    </source>
</evidence>
<keyword evidence="3" id="KW-1185">Reference proteome</keyword>
<dbReference type="Proteomes" id="UP001630127">
    <property type="component" value="Unassembled WGS sequence"/>
</dbReference>
<feature type="domain" description="Reverse transcriptase" evidence="1">
    <location>
        <begin position="20"/>
        <end position="116"/>
    </location>
</feature>
<dbReference type="InterPro" id="IPR043502">
    <property type="entry name" value="DNA/RNA_pol_sf"/>
</dbReference>
<evidence type="ECO:0000259" key="1">
    <source>
        <dbReference type="Pfam" id="PF00078"/>
    </source>
</evidence>
<dbReference type="EMBL" id="JBJUIK010000005">
    <property type="protein sequence ID" value="KAL3528041.1"/>
    <property type="molecule type" value="Genomic_DNA"/>
</dbReference>
<dbReference type="Gene3D" id="3.10.10.10">
    <property type="entry name" value="HIV Type 1 Reverse Transcriptase, subunit A, domain 1"/>
    <property type="match status" value="1"/>
</dbReference>
<dbReference type="PANTHER" id="PTHR24559">
    <property type="entry name" value="TRANSPOSON TY3-I GAG-POL POLYPROTEIN"/>
    <property type="match status" value="1"/>
</dbReference>
<comment type="caution">
    <text evidence="2">The sequence shown here is derived from an EMBL/GenBank/DDBJ whole genome shotgun (WGS) entry which is preliminary data.</text>
</comment>
<dbReference type="PANTHER" id="PTHR24559:SF444">
    <property type="entry name" value="REVERSE TRANSCRIPTASE DOMAIN-CONTAINING PROTEIN"/>
    <property type="match status" value="1"/>
</dbReference>
<dbReference type="InterPro" id="IPR000477">
    <property type="entry name" value="RT_dom"/>
</dbReference>
<dbReference type="InterPro" id="IPR043128">
    <property type="entry name" value="Rev_trsase/Diguanyl_cyclase"/>
</dbReference>
<name>A0ABD3AAV4_9GENT</name>
<dbReference type="SUPFAM" id="SSF56672">
    <property type="entry name" value="DNA/RNA polymerases"/>
    <property type="match status" value="1"/>
</dbReference>
<proteinExistence type="predicted"/>
<dbReference type="Pfam" id="PF00078">
    <property type="entry name" value="RVT_1"/>
    <property type="match status" value="1"/>
</dbReference>
<evidence type="ECO:0000313" key="2">
    <source>
        <dbReference type="EMBL" id="KAL3528041.1"/>
    </source>
</evidence>